<keyword evidence="3" id="KW-1185">Reference proteome</keyword>
<dbReference type="InterPro" id="IPR036928">
    <property type="entry name" value="AS_sf"/>
</dbReference>
<reference evidence="2 3" key="1">
    <citation type="submission" date="2018-04" db="EMBL/GenBank/DDBJ databases">
        <title>Genomic Encyclopedia of Archaeal and Bacterial Type Strains, Phase II (KMG-II): from individual species to whole genera.</title>
        <authorList>
            <person name="Goeker M."/>
        </authorList>
    </citation>
    <scope>NUCLEOTIDE SEQUENCE [LARGE SCALE GENOMIC DNA]</scope>
    <source>
        <strain evidence="2 3">DSM 19783</strain>
    </source>
</reference>
<dbReference type="InterPro" id="IPR023631">
    <property type="entry name" value="Amidase_dom"/>
</dbReference>
<feature type="domain" description="Amidase" evidence="1">
    <location>
        <begin position="281"/>
        <end position="378"/>
    </location>
</feature>
<dbReference type="PANTHER" id="PTHR46310:SF7">
    <property type="entry name" value="AMIDASE 1"/>
    <property type="match status" value="1"/>
</dbReference>
<gene>
    <name evidence="2" type="ORF">C8N38_101392</name>
</gene>
<dbReference type="Gene3D" id="3.90.1300.10">
    <property type="entry name" value="Amidase signature (AS) domain"/>
    <property type="match status" value="1"/>
</dbReference>
<dbReference type="EMBL" id="QAYC01000001">
    <property type="protein sequence ID" value="PTW52087.1"/>
    <property type="molecule type" value="Genomic_DNA"/>
</dbReference>
<proteinExistence type="predicted"/>
<name>A0A8E2VPJ1_9RHOB</name>
<dbReference type="Pfam" id="PF01425">
    <property type="entry name" value="Amidase"/>
    <property type="match status" value="2"/>
</dbReference>
<organism evidence="2 3">
    <name type="scientific">Rhodovulum kholense</name>
    <dbReference type="NCBI Taxonomy" id="453584"/>
    <lineage>
        <taxon>Bacteria</taxon>
        <taxon>Pseudomonadati</taxon>
        <taxon>Pseudomonadota</taxon>
        <taxon>Alphaproteobacteria</taxon>
        <taxon>Rhodobacterales</taxon>
        <taxon>Paracoccaceae</taxon>
        <taxon>Rhodovulum</taxon>
    </lineage>
</organism>
<protein>
    <submittedName>
        <fullName evidence="2">Amidase</fullName>
    </submittedName>
</protein>
<dbReference type="PROSITE" id="PS00571">
    <property type="entry name" value="AMIDASES"/>
    <property type="match status" value="1"/>
</dbReference>
<sequence>MLIEEDAYHAFMPYPAVPVDNAPHGPLSGLTLAVKDLFDVRGYRTGCGCPLKLAASPEAETTAPAVRRLLEAGARFVGKTHTDELAWALYGMNPHFGTPVNPKAPDRIPGGSSSGSAVAVAAGLADIALGTDTGGSVRAPASFCGTWGLRPTHDRVPLAGAMALAPSYDTAGLFARDGATLLAAAGALMDPDPVPLPEIPDLLWPADMVAQLDEAPRAVLEAAFGTMPSREVEVYPEGADAAYAAYRVTNGAEARETVLPFIRRSGMPLARGIDGRVAAAAALEEAEIDKARATRHAFAAHLEELLVDAVLLAPAVHAAPFALDAPDEVLEGFRHDAMRLLCVAGLAGLPQVVLPAGMVEGAPYGVSLIGPRGSDLSLVALARRLAPEPHP</sequence>
<dbReference type="SUPFAM" id="SSF75304">
    <property type="entry name" value="Amidase signature (AS) enzymes"/>
    <property type="match status" value="1"/>
</dbReference>
<accession>A0A8E2VPJ1</accession>
<dbReference type="Proteomes" id="UP000244037">
    <property type="component" value="Unassembled WGS sequence"/>
</dbReference>
<dbReference type="PANTHER" id="PTHR46310">
    <property type="entry name" value="AMIDASE 1"/>
    <property type="match status" value="1"/>
</dbReference>
<evidence type="ECO:0000259" key="1">
    <source>
        <dbReference type="Pfam" id="PF01425"/>
    </source>
</evidence>
<evidence type="ECO:0000313" key="3">
    <source>
        <dbReference type="Proteomes" id="UP000244037"/>
    </source>
</evidence>
<dbReference type="RefSeq" id="WP_108023386.1">
    <property type="nucleotide sequence ID" value="NZ_QAYC01000001.1"/>
</dbReference>
<dbReference type="AlphaFoldDB" id="A0A8E2VPJ1"/>
<dbReference type="InterPro" id="IPR020556">
    <property type="entry name" value="Amidase_CS"/>
</dbReference>
<dbReference type="NCBIfam" id="NF006169">
    <property type="entry name" value="PRK08310.1"/>
    <property type="match status" value="1"/>
</dbReference>
<dbReference type="OrthoDB" id="9777859at2"/>
<feature type="domain" description="Amidase" evidence="1">
    <location>
        <begin position="21"/>
        <end position="190"/>
    </location>
</feature>
<comment type="caution">
    <text evidence="2">The sequence shown here is derived from an EMBL/GenBank/DDBJ whole genome shotgun (WGS) entry which is preliminary data.</text>
</comment>
<evidence type="ECO:0000313" key="2">
    <source>
        <dbReference type="EMBL" id="PTW52087.1"/>
    </source>
</evidence>